<comment type="caution">
    <text evidence="2">The sequence shown here is derived from an EMBL/GenBank/DDBJ whole genome shotgun (WGS) entry which is preliminary data.</text>
</comment>
<evidence type="ECO:0000259" key="1">
    <source>
        <dbReference type="PROSITE" id="PS50902"/>
    </source>
</evidence>
<dbReference type="InterPro" id="IPR008254">
    <property type="entry name" value="Flavodoxin/NO_synth"/>
</dbReference>
<dbReference type="InterPro" id="IPR029039">
    <property type="entry name" value="Flavoprotein-like_sf"/>
</dbReference>
<feature type="non-terminal residue" evidence="2">
    <location>
        <position position="136"/>
    </location>
</feature>
<dbReference type="EMBL" id="BART01027887">
    <property type="protein sequence ID" value="GAG98507.1"/>
    <property type="molecule type" value="Genomic_DNA"/>
</dbReference>
<name>X1D088_9ZZZZ</name>
<dbReference type="Gene3D" id="3.40.50.360">
    <property type="match status" value="1"/>
</dbReference>
<accession>X1D088</accession>
<dbReference type="GO" id="GO:0010181">
    <property type="term" value="F:FMN binding"/>
    <property type="evidence" value="ECO:0007669"/>
    <property type="project" value="InterPro"/>
</dbReference>
<gene>
    <name evidence="2" type="ORF">S01H4_49316</name>
</gene>
<sequence length="136" mass="15082">MKTLIAYFTMGGRTKKTAEAIASALTNYEVSYFPVELTGKFIEKIKMLDKFENKDFSAIETELNTLDAASYDLIIFGMPTYGNKPPQVFNEIVARMGNLSGKRAVVFNTARFTGGKVLDYMKAKVEEAGAQVIDQS</sequence>
<dbReference type="AlphaFoldDB" id="X1D088"/>
<evidence type="ECO:0000313" key="2">
    <source>
        <dbReference type="EMBL" id="GAG98507.1"/>
    </source>
</evidence>
<proteinExistence type="predicted"/>
<organism evidence="2">
    <name type="scientific">marine sediment metagenome</name>
    <dbReference type="NCBI Taxonomy" id="412755"/>
    <lineage>
        <taxon>unclassified sequences</taxon>
        <taxon>metagenomes</taxon>
        <taxon>ecological metagenomes</taxon>
    </lineage>
</organism>
<feature type="domain" description="Flavodoxin-like" evidence="1">
    <location>
        <begin position="3"/>
        <end position="136"/>
    </location>
</feature>
<reference evidence="2" key="1">
    <citation type="journal article" date="2014" name="Front. Microbiol.">
        <title>High frequency of phylogenetically diverse reductive dehalogenase-homologous genes in deep subseafloor sedimentary metagenomes.</title>
        <authorList>
            <person name="Kawai M."/>
            <person name="Futagami T."/>
            <person name="Toyoda A."/>
            <person name="Takaki Y."/>
            <person name="Nishi S."/>
            <person name="Hori S."/>
            <person name="Arai W."/>
            <person name="Tsubouchi T."/>
            <person name="Morono Y."/>
            <person name="Uchiyama I."/>
            <person name="Ito T."/>
            <person name="Fujiyama A."/>
            <person name="Inagaki F."/>
            <person name="Takami H."/>
        </authorList>
    </citation>
    <scope>NUCLEOTIDE SEQUENCE</scope>
    <source>
        <strain evidence="2">Expedition CK06-06</strain>
    </source>
</reference>
<dbReference type="SUPFAM" id="SSF52218">
    <property type="entry name" value="Flavoproteins"/>
    <property type="match status" value="1"/>
</dbReference>
<dbReference type="PROSITE" id="PS50902">
    <property type="entry name" value="FLAVODOXIN_LIKE"/>
    <property type="match status" value="1"/>
</dbReference>
<protein>
    <recommendedName>
        <fullName evidence="1">Flavodoxin-like domain-containing protein</fullName>
    </recommendedName>
</protein>